<dbReference type="EMBL" id="CP024785">
    <property type="protein sequence ID" value="AUB37241.1"/>
    <property type="molecule type" value="Genomic_DNA"/>
</dbReference>
<feature type="region of interest" description="Disordered" evidence="1">
    <location>
        <begin position="47"/>
        <end position="66"/>
    </location>
</feature>
<evidence type="ECO:0000256" key="1">
    <source>
        <dbReference type="SAM" id="MobiDB-lite"/>
    </source>
</evidence>
<sequence length="198" mass="20876">MSTFLSGVAVLLSTLALGCSGYVAYEVFTLRQTLNASNISNTIPTQVPSLTGTTSPQTTISPSPATATTSAISPGQFVQPAFGKKAEVELLSAKRIKDPETGNRDVVNLQMRIRRLATDGVVGGDIISVASTTARNPETSVTYKGVALNRSTGSVSLFQVRPQASADAYIWLRVPDGVNNLDIFVPDTAAFKNVPISN</sequence>
<accession>A0A2K8SP93</accession>
<reference evidence="2 3" key="1">
    <citation type="submission" date="2017-11" db="EMBL/GenBank/DDBJ databases">
        <title>Complete genome of a free-living desiccation-tolerant cyanobacterium and its photosynthetic adaptation to extreme terrestrial habitat.</title>
        <authorList>
            <person name="Shang J."/>
        </authorList>
    </citation>
    <scope>NUCLEOTIDE SEQUENCE [LARGE SCALE GENOMIC DNA]</scope>
    <source>
        <strain evidence="2 3">CCNUN1</strain>
    </source>
</reference>
<organism evidence="2 3">
    <name type="scientific">Nostoc flagelliforme CCNUN1</name>
    <dbReference type="NCBI Taxonomy" id="2038116"/>
    <lineage>
        <taxon>Bacteria</taxon>
        <taxon>Bacillati</taxon>
        <taxon>Cyanobacteriota</taxon>
        <taxon>Cyanophyceae</taxon>
        <taxon>Nostocales</taxon>
        <taxon>Nostocaceae</taxon>
        <taxon>Nostoc</taxon>
    </lineage>
</organism>
<name>A0A2K8SP93_9NOSO</name>
<keyword evidence="3" id="KW-1185">Reference proteome</keyword>
<proteinExistence type="predicted"/>
<feature type="compositionally biased region" description="Low complexity" evidence="1">
    <location>
        <begin position="48"/>
        <end position="66"/>
    </location>
</feature>
<dbReference type="AlphaFoldDB" id="A0A2K8SP93"/>
<evidence type="ECO:0000313" key="2">
    <source>
        <dbReference type="EMBL" id="AUB37241.1"/>
    </source>
</evidence>
<dbReference type="OrthoDB" id="513121at2"/>
<dbReference type="RefSeq" id="WP_100902957.1">
    <property type="nucleotide sequence ID" value="NZ_CAWNNC010000001.1"/>
</dbReference>
<gene>
    <name evidence="2" type="ORF">COO91_03179</name>
</gene>
<protein>
    <submittedName>
        <fullName evidence="2">Uncharacterized protein</fullName>
    </submittedName>
</protein>
<dbReference type="Proteomes" id="UP000232003">
    <property type="component" value="Chromosome"/>
</dbReference>
<evidence type="ECO:0000313" key="3">
    <source>
        <dbReference type="Proteomes" id="UP000232003"/>
    </source>
</evidence>
<dbReference type="KEGG" id="nfl:COO91_03179"/>